<accession>A0A2M7BC80</accession>
<proteinExistence type="predicted"/>
<dbReference type="AlphaFoldDB" id="A0A2M7BC80"/>
<reference evidence="2" key="1">
    <citation type="submission" date="2017-09" db="EMBL/GenBank/DDBJ databases">
        <title>Depth-based differentiation of microbial function through sediment-hosted aquifers and enrichment of novel symbionts in the deep terrestrial subsurface.</title>
        <authorList>
            <person name="Probst A.J."/>
            <person name="Ladd B."/>
            <person name="Jarett J.K."/>
            <person name="Geller-Mcgrath D.E."/>
            <person name="Sieber C.M.K."/>
            <person name="Emerson J.B."/>
            <person name="Anantharaman K."/>
            <person name="Thomas B.C."/>
            <person name="Malmstrom R."/>
            <person name="Stieglmeier M."/>
            <person name="Klingl A."/>
            <person name="Woyke T."/>
            <person name="Ryan C.M."/>
            <person name="Banfield J.F."/>
        </authorList>
    </citation>
    <scope>NUCLEOTIDE SEQUENCE [LARGE SCALE GENOMIC DNA]</scope>
</reference>
<organism evidence="1 2">
    <name type="scientific">Candidatus Shapirobacteria bacterium CG03_land_8_20_14_0_80_39_12</name>
    <dbReference type="NCBI Taxonomy" id="1974879"/>
    <lineage>
        <taxon>Bacteria</taxon>
        <taxon>Candidatus Shapironibacteriota</taxon>
    </lineage>
</organism>
<protein>
    <submittedName>
        <fullName evidence="1">Uncharacterized protein</fullName>
    </submittedName>
</protein>
<dbReference type="EMBL" id="PEVC01000043">
    <property type="protein sequence ID" value="PIV00722.1"/>
    <property type="molecule type" value="Genomic_DNA"/>
</dbReference>
<comment type="caution">
    <text evidence="1">The sequence shown here is derived from an EMBL/GenBank/DDBJ whole genome shotgun (WGS) entry which is preliminary data.</text>
</comment>
<name>A0A2M7BC80_9BACT</name>
<gene>
    <name evidence="1" type="ORF">COS54_02350</name>
</gene>
<dbReference type="Proteomes" id="UP000229631">
    <property type="component" value="Unassembled WGS sequence"/>
</dbReference>
<sequence>MPLLKEQFAFEISNWQGKKTPEIVLDSSSGIIEASKTPLSKRINPVAIKLDQFSQWADEKSSDSTIIASTKIYKWATETNRKSIEIWTSSPEPKEDEILKTMRQWPDSNPQEIMVWISPRNSGSFKEGTRIGIYQLISIHGERYLFFRTLCSYDQAEECAKKACNLLNFSALKVDPTIFSDPEILRGTPLPLEVPGNSLTAFLKKNLNLPDEIWEAISQGKDLTEKIKINRTIEKLYTPEVLQKIDHAKTWSQQVQIGKYLEQEFQKRTGRVLTAGSCGALYSSLSQLNSPFSFLPPLAIESSDQRKHCGRCGKYGYFSEGETCPYDKGTSRD</sequence>
<evidence type="ECO:0000313" key="1">
    <source>
        <dbReference type="EMBL" id="PIV00722.1"/>
    </source>
</evidence>
<evidence type="ECO:0000313" key="2">
    <source>
        <dbReference type="Proteomes" id="UP000229631"/>
    </source>
</evidence>